<dbReference type="Proteomes" id="UP000320766">
    <property type="component" value="Unassembled WGS sequence"/>
</dbReference>
<feature type="domain" description="Cysteine-rich" evidence="5">
    <location>
        <begin position="4"/>
        <end position="86"/>
    </location>
</feature>
<dbReference type="Gene3D" id="3.40.50.11810">
    <property type="match status" value="1"/>
</dbReference>
<feature type="domain" description="Cysteine-rich" evidence="5">
    <location>
        <begin position="149"/>
        <end position="240"/>
    </location>
</feature>
<keyword evidence="3" id="KW-0484">Methanogenesis</keyword>
<dbReference type="AlphaFoldDB" id="A0A520KY24"/>
<dbReference type="Pfam" id="PF02754">
    <property type="entry name" value="CCG"/>
    <property type="match status" value="2"/>
</dbReference>
<dbReference type="UniPathway" id="UPA00647">
    <property type="reaction ID" value="UER00700"/>
</dbReference>
<comment type="caution">
    <text evidence="6">The sequence shown here is derived from an EMBL/GenBank/DDBJ whole genome shotgun (WGS) entry which is preliminary data.</text>
</comment>
<proteinExistence type="inferred from homology"/>
<protein>
    <submittedName>
        <fullName evidence="6">CoB--CoM heterodisulfide reductase subunit B</fullName>
        <ecNumber evidence="6">1.8.98.1</ecNumber>
    </submittedName>
</protein>
<comment type="pathway">
    <text evidence="1">Cofactor metabolism; coenzyme M-coenzyme B heterodisulfide reduction; coenzyme B and coenzyme M from coenzyme M-coenzyme B heterodisulfide: step 1/1.</text>
</comment>
<dbReference type="NCBIfam" id="TIGR03288">
    <property type="entry name" value="CoB_CoM_SS_B"/>
    <property type="match status" value="1"/>
</dbReference>
<sequence length="292" mass="32387">MKEYAYFLGCITPNRYPGIEAATVKVLKKFDIETRDLDGASCCPAPGVFGSFDLNTWLLIAARNVTLADMMGLDVYVTCNGCYGSLQEADHLLKEKPELKDWVNENLKDEGLEYKGNIEIKHVVELLYDDIGIKRLKEAVVAPLDAKIGVHYGCHFLKPSAVRGHGSSERPTILDELVEATGAESVDYKDKLMCCGAGGGVRTRDLEVSLTFTKQKFESMKKAGIDATINPCAFCHLQMDRGQVEIKEKFGEEFFNMPVLFITQLIGLSMGMSTEELGLNAHAIPMTEKFIR</sequence>
<dbReference type="InterPro" id="IPR017678">
    <property type="entry name" value="CoB/CoM_hetero-S_Rdtase_bsu"/>
</dbReference>
<dbReference type="Gene3D" id="1.20.1050.140">
    <property type="match status" value="1"/>
</dbReference>
<accession>A0A520KY24</accession>
<comment type="similarity">
    <text evidence="2">Belongs to the HdrB family.</text>
</comment>
<gene>
    <name evidence="6" type="primary">hdrB</name>
    <name evidence="6" type="ORF">EF807_01930</name>
</gene>
<evidence type="ECO:0000256" key="4">
    <source>
        <dbReference type="ARBA" id="ARBA00023002"/>
    </source>
</evidence>
<evidence type="ECO:0000256" key="1">
    <source>
        <dbReference type="ARBA" id="ARBA00004808"/>
    </source>
</evidence>
<reference evidence="6 7" key="1">
    <citation type="journal article" date="2019" name="Nat. Microbiol.">
        <title>Wide diversity of methane and short-chain alkane metabolisms in uncultured archaea.</title>
        <authorList>
            <person name="Borrel G."/>
            <person name="Adam P.S."/>
            <person name="McKay L.J."/>
            <person name="Chen L.X."/>
            <person name="Sierra-Garcia I.N."/>
            <person name="Sieber C.M."/>
            <person name="Letourneur Q."/>
            <person name="Ghozlane A."/>
            <person name="Andersen G.L."/>
            <person name="Li W.J."/>
            <person name="Hallam S.J."/>
            <person name="Muyzer G."/>
            <person name="de Oliveira V.M."/>
            <person name="Inskeep W.P."/>
            <person name="Banfield J.F."/>
            <person name="Gribaldo S."/>
        </authorList>
    </citation>
    <scope>NUCLEOTIDE SEQUENCE [LARGE SCALE GENOMIC DNA]</scope>
    <source>
        <strain evidence="6">NM1b</strain>
    </source>
</reference>
<dbReference type="GO" id="GO:0051912">
    <property type="term" value="F:CoB--CoM heterodisulfide reductase activity"/>
    <property type="evidence" value="ECO:0007669"/>
    <property type="project" value="UniProtKB-EC"/>
</dbReference>
<dbReference type="GO" id="GO:0015948">
    <property type="term" value="P:methanogenesis"/>
    <property type="evidence" value="ECO:0007669"/>
    <property type="project" value="UniProtKB-KW"/>
</dbReference>
<evidence type="ECO:0000259" key="5">
    <source>
        <dbReference type="Pfam" id="PF02754"/>
    </source>
</evidence>
<dbReference type="InterPro" id="IPR051278">
    <property type="entry name" value="HdrB/HdrD_reductase"/>
</dbReference>
<evidence type="ECO:0000313" key="7">
    <source>
        <dbReference type="Proteomes" id="UP000320766"/>
    </source>
</evidence>
<keyword evidence="4 6" id="KW-0560">Oxidoreductase</keyword>
<evidence type="ECO:0000256" key="2">
    <source>
        <dbReference type="ARBA" id="ARBA00010431"/>
    </source>
</evidence>
<dbReference type="EMBL" id="RXIL01000035">
    <property type="protein sequence ID" value="RZN71917.1"/>
    <property type="molecule type" value="Genomic_DNA"/>
</dbReference>
<dbReference type="PANTHER" id="PTHR42947:SF1">
    <property type="entry name" value="COB--COM HETERODISULFIDE REDUCTASE SUBUNIT B 1"/>
    <property type="match status" value="1"/>
</dbReference>
<dbReference type="EC" id="1.8.98.1" evidence="6"/>
<evidence type="ECO:0000256" key="3">
    <source>
        <dbReference type="ARBA" id="ARBA00022994"/>
    </source>
</evidence>
<evidence type="ECO:0000313" key="6">
    <source>
        <dbReference type="EMBL" id="RZN71917.1"/>
    </source>
</evidence>
<dbReference type="PANTHER" id="PTHR42947">
    <property type="entry name" value="COB--COM HETERODISULFIDE REDUCTASE SUBUNIT B 1"/>
    <property type="match status" value="1"/>
</dbReference>
<dbReference type="InterPro" id="IPR004017">
    <property type="entry name" value="Cys_rich_dom"/>
</dbReference>
<name>A0A520KY24_9EURY</name>
<organism evidence="6 7">
    <name type="scientific">Candidatus Methanolliviera hydrocarbonicum</name>
    <dbReference type="NCBI Taxonomy" id="2491085"/>
    <lineage>
        <taxon>Archaea</taxon>
        <taxon>Methanobacteriati</taxon>
        <taxon>Methanobacteriota</taxon>
        <taxon>Candidatus Methanoliparia</taxon>
        <taxon>Candidatus Methanoliparales</taxon>
        <taxon>Candidatus Methanollivieraceae</taxon>
        <taxon>Candidatus Methanolliviera</taxon>
    </lineage>
</organism>